<evidence type="ECO:0000313" key="4">
    <source>
        <dbReference type="EMBL" id="HJC42016.1"/>
    </source>
</evidence>
<reference evidence="4" key="2">
    <citation type="submission" date="2021-04" db="EMBL/GenBank/DDBJ databases">
        <authorList>
            <person name="Gilroy R."/>
        </authorList>
    </citation>
    <scope>NUCLEOTIDE SEQUENCE</scope>
    <source>
        <strain evidence="4">CHK186-1790</strain>
    </source>
</reference>
<sequence>MKIGTGSVLLVIDIQQEDFRELRAENLDDPAWDCIRNAKRVLDVFQGKRLPVIHIKEVHRADRVDFGRELDGAEGVHCLGDSPDTDYAWLTYPLEGEYRITKRRYSAFFGTDLEILLKGLHADTLYLVGGLTDVCIHYTAVDAHQHDYRIRVVTDAVAGSSRQAHDAALRAIQYLQREALVTTVDLEAAAADKGDCAAP</sequence>
<evidence type="ECO:0000313" key="5">
    <source>
        <dbReference type="Proteomes" id="UP000823882"/>
    </source>
</evidence>
<gene>
    <name evidence="4" type="ORF">H9701_10780</name>
</gene>
<dbReference type="InterPro" id="IPR000868">
    <property type="entry name" value="Isochorismatase-like_dom"/>
</dbReference>
<evidence type="ECO:0000259" key="3">
    <source>
        <dbReference type="Pfam" id="PF00857"/>
    </source>
</evidence>
<accession>A0A9D2T1I8</accession>
<name>A0A9D2T1I8_9FIRM</name>
<dbReference type="Proteomes" id="UP000823882">
    <property type="component" value="Unassembled WGS sequence"/>
</dbReference>
<dbReference type="GO" id="GO:0016787">
    <property type="term" value="F:hydrolase activity"/>
    <property type="evidence" value="ECO:0007669"/>
    <property type="project" value="UniProtKB-KW"/>
</dbReference>
<dbReference type="PANTHER" id="PTHR43540:SF6">
    <property type="entry name" value="ISOCHORISMATASE-LIKE DOMAIN-CONTAINING PROTEIN"/>
    <property type="match status" value="1"/>
</dbReference>
<evidence type="ECO:0000256" key="2">
    <source>
        <dbReference type="ARBA" id="ARBA00022801"/>
    </source>
</evidence>
<keyword evidence="2 4" id="KW-0378">Hydrolase</keyword>
<dbReference type="CDD" id="cd00431">
    <property type="entry name" value="cysteine_hydrolases"/>
    <property type="match status" value="1"/>
</dbReference>
<reference evidence="4" key="1">
    <citation type="journal article" date="2021" name="PeerJ">
        <title>Extensive microbial diversity within the chicken gut microbiome revealed by metagenomics and culture.</title>
        <authorList>
            <person name="Gilroy R."/>
            <person name="Ravi A."/>
            <person name="Getino M."/>
            <person name="Pursley I."/>
            <person name="Horton D.L."/>
            <person name="Alikhan N.F."/>
            <person name="Baker D."/>
            <person name="Gharbi K."/>
            <person name="Hall N."/>
            <person name="Watson M."/>
            <person name="Adriaenssens E.M."/>
            <person name="Foster-Nyarko E."/>
            <person name="Jarju S."/>
            <person name="Secka A."/>
            <person name="Antonio M."/>
            <person name="Oren A."/>
            <person name="Chaudhuri R.R."/>
            <person name="La Ragione R."/>
            <person name="Hildebrand F."/>
            <person name="Pallen M.J."/>
        </authorList>
    </citation>
    <scope>NUCLEOTIDE SEQUENCE</scope>
    <source>
        <strain evidence="4">CHK186-1790</strain>
    </source>
</reference>
<evidence type="ECO:0000256" key="1">
    <source>
        <dbReference type="ARBA" id="ARBA00006336"/>
    </source>
</evidence>
<organism evidence="4 5">
    <name type="scientific">Candidatus Intestinimonas pullistercoris</name>
    <dbReference type="NCBI Taxonomy" id="2838623"/>
    <lineage>
        <taxon>Bacteria</taxon>
        <taxon>Bacillati</taxon>
        <taxon>Bacillota</taxon>
        <taxon>Clostridia</taxon>
        <taxon>Eubacteriales</taxon>
        <taxon>Intestinimonas</taxon>
    </lineage>
</organism>
<comment type="similarity">
    <text evidence="1">Belongs to the isochorismatase family.</text>
</comment>
<dbReference type="Gene3D" id="3.40.50.850">
    <property type="entry name" value="Isochorismatase-like"/>
    <property type="match status" value="1"/>
</dbReference>
<proteinExistence type="inferred from homology"/>
<comment type="caution">
    <text evidence="4">The sequence shown here is derived from an EMBL/GenBank/DDBJ whole genome shotgun (WGS) entry which is preliminary data.</text>
</comment>
<dbReference type="SUPFAM" id="SSF52499">
    <property type="entry name" value="Isochorismatase-like hydrolases"/>
    <property type="match status" value="1"/>
</dbReference>
<dbReference type="InterPro" id="IPR050272">
    <property type="entry name" value="Isochorismatase-like_hydrls"/>
</dbReference>
<dbReference type="PANTHER" id="PTHR43540">
    <property type="entry name" value="PEROXYUREIDOACRYLATE/UREIDOACRYLATE AMIDOHYDROLASE-RELATED"/>
    <property type="match status" value="1"/>
</dbReference>
<dbReference type="AlphaFoldDB" id="A0A9D2T1I8"/>
<protein>
    <submittedName>
        <fullName evidence="4">Cysteine hydrolase</fullName>
    </submittedName>
</protein>
<dbReference type="Pfam" id="PF00857">
    <property type="entry name" value="Isochorismatase"/>
    <property type="match status" value="1"/>
</dbReference>
<dbReference type="EMBL" id="DWWJ01000201">
    <property type="protein sequence ID" value="HJC42016.1"/>
    <property type="molecule type" value="Genomic_DNA"/>
</dbReference>
<feature type="domain" description="Isochorismatase-like" evidence="3">
    <location>
        <begin position="7"/>
        <end position="184"/>
    </location>
</feature>
<dbReference type="InterPro" id="IPR036380">
    <property type="entry name" value="Isochorismatase-like_sf"/>
</dbReference>